<evidence type="ECO:0000313" key="1">
    <source>
        <dbReference type="EMBL" id="UGS34622.1"/>
    </source>
</evidence>
<dbReference type="EMBL" id="CP087164">
    <property type="protein sequence ID" value="UGS34622.1"/>
    <property type="molecule type" value="Genomic_DNA"/>
</dbReference>
<evidence type="ECO:0008006" key="3">
    <source>
        <dbReference type="Google" id="ProtNLM"/>
    </source>
</evidence>
<protein>
    <recommendedName>
        <fullName evidence="3">Response regulatory domain-containing protein</fullName>
    </recommendedName>
</protein>
<proteinExistence type="predicted"/>
<evidence type="ECO:0000313" key="2">
    <source>
        <dbReference type="Proteomes" id="UP001162834"/>
    </source>
</evidence>
<name>A0A9E6XU94_9ACTN</name>
<reference evidence="1" key="1">
    <citation type="journal article" date="2022" name="Int. J. Syst. Evol. Microbiol.">
        <title>Pseudomonas aegrilactucae sp. nov. and Pseudomonas morbosilactucae sp. nov., pathogens causing bacterial rot of lettuce in Japan.</title>
        <authorList>
            <person name="Sawada H."/>
            <person name="Fujikawa T."/>
            <person name="Satou M."/>
        </authorList>
    </citation>
    <scope>NUCLEOTIDE SEQUENCE</scope>
    <source>
        <strain evidence="1">0166_1</strain>
    </source>
</reference>
<sequence length="157" mass="16017">MTAGNGGRISGPIAVAVVTGDPARLHRLIALLETDARLQLVHCDGSDVDAVHAIAARPPEDNGSAVVVVDVPSRLGDDLELVRFISKGTGEAAIVVVGPEPDLALATLIAGASGVVTREPSAQELCDAVACVADGDAAVTPEVATSLVRRYQGFDED</sequence>
<accession>A0A9E6XU94</accession>
<dbReference type="KEGG" id="sbae:DSM104329_01001"/>
<dbReference type="Proteomes" id="UP001162834">
    <property type="component" value="Chromosome"/>
</dbReference>
<gene>
    <name evidence="1" type="ORF">DSM104329_01001</name>
</gene>
<dbReference type="AlphaFoldDB" id="A0A9E6XU94"/>
<dbReference type="SUPFAM" id="SSF52172">
    <property type="entry name" value="CheY-like"/>
    <property type="match status" value="1"/>
</dbReference>
<organism evidence="1 2">
    <name type="scientific">Capillimicrobium parvum</name>
    <dbReference type="NCBI Taxonomy" id="2884022"/>
    <lineage>
        <taxon>Bacteria</taxon>
        <taxon>Bacillati</taxon>
        <taxon>Actinomycetota</taxon>
        <taxon>Thermoleophilia</taxon>
        <taxon>Solirubrobacterales</taxon>
        <taxon>Capillimicrobiaceae</taxon>
        <taxon>Capillimicrobium</taxon>
    </lineage>
</organism>
<dbReference type="InterPro" id="IPR011006">
    <property type="entry name" value="CheY-like_superfamily"/>
</dbReference>
<dbReference type="Gene3D" id="3.40.50.2300">
    <property type="match status" value="1"/>
</dbReference>
<keyword evidence="2" id="KW-1185">Reference proteome</keyword>